<evidence type="ECO:0000259" key="7">
    <source>
        <dbReference type="Pfam" id="PF21981"/>
    </source>
</evidence>
<organism evidence="9 10">
    <name type="scientific">Pseudidiomarina taiwanensis</name>
    <dbReference type="NCBI Taxonomy" id="337250"/>
    <lineage>
        <taxon>Bacteria</taxon>
        <taxon>Pseudomonadati</taxon>
        <taxon>Pseudomonadota</taxon>
        <taxon>Gammaproteobacteria</taxon>
        <taxon>Alteromonadales</taxon>
        <taxon>Idiomarinaceae</taxon>
        <taxon>Pseudidiomarina</taxon>
    </lineage>
</organism>
<evidence type="ECO:0000313" key="10">
    <source>
        <dbReference type="Proteomes" id="UP000288279"/>
    </source>
</evidence>
<evidence type="ECO:0000256" key="1">
    <source>
        <dbReference type="ARBA" id="ARBA00004496"/>
    </source>
</evidence>
<dbReference type="PANTHER" id="PTHR33602">
    <property type="entry name" value="REGULATORY PROTEIN RECX FAMILY PROTEIN"/>
    <property type="match status" value="1"/>
</dbReference>
<dbReference type="InterPro" id="IPR053925">
    <property type="entry name" value="RecX_HTH_3rd"/>
</dbReference>
<feature type="domain" description="RecX third three-helical" evidence="7">
    <location>
        <begin position="103"/>
        <end position="146"/>
    </location>
</feature>
<dbReference type="Gene3D" id="1.10.10.10">
    <property type="entry name" value="Winged helix-like DNA-binding domain superfamily/Winged helix DNA-binding domain"/>
    <property type="match status" value="3"/>
</dbReference>
<dbReference type="HAMAP" id="MF_01114">
    <property type="entry name" value="RecX"/>
    <property type="match status" value="1"/>
</dbReference>
<evidence type="ECO:0000256" key="5">
    <source>
        <dbReference type="HAMAP-Rule" id="MF_01114"/>
    </source>
</evidence>
<dbReference type="AlphaFoldDB" id="A0A432ZMD5"/>
<evidence type="ECO:0000259" key="8">
    <source>
        <dbReference type="Pfam" id="PF21982"/>
    </source>
</evidence>
<dbReference type="Pfam" id="PF02631">
    <property type="entry name" value="RecX_HTH2"/>
    <property type="match status" value="1"/>
</dbReference>
<accession>A0A432ZMD5</accession>
<dbReference type="InterPro" id="IPR053924">
    <property type="entry name" value="RecX_HTH_2nd"/>
</dbReference>
<evidence type="ECO:0000256" key="3">
    <source>
        <dbReference type="ARBA" id="ARBA00018111"/>
    </source>
</evidence>
<dbReference type="Pfam" id="PF21981">
    <property type="entry name" value="RecX_HTH3"/>
    <property type="match status" value="1"/>
</dbReference>
<evidence type="ECO:0000256" key="2">
    <source>
        <dbReference type="ARBA" id="ARBA00009695"/>
    </source>
</evidence>
<comment type="function">
    <text evidence="5">Modulates RecA activity.</text>
</comment>
<feature type="domain" description="RecX first three-helical" evidence="8">
    <location>
        <begin position="9"/>
        <end position="46"/>
    </location>
</feature>
<dbReference type="InterPro" id="IPR036388">
    <property type="entry name" value="WH-like_DNA-bd_sf"/>
</dbReference>
<dbReference type="OrthoDB" id="7066780at2"/>
<keyword evidence="10" id="KW-1185">Reference proteome</keyword>
<dbReference type="RefSeq" id="WP_126824247.1">
    <property type="nucleotide sequence ID" value="NZ_PIQG01000001.1"/>
</dbReference>
<dbReference type="GO" id="GO:0006282">
    <property type="term" value="P:regulation of DNA repair"/>
    <property type="evidence" value="ECO:0007669"/>
    <property type="project" value="UniProtKB-UniRule"/>
</dbReference>
<comment type="similarity">
    <text evidence="2 5">Belongs to the RecX family.</text>
</comment>
<dbReference type="PANTHER" id="PTHR33602:SF1">
    <property type="entry name" value="REGULATORY PROTEIN RECX FAMILY PROTEIN"/>
    <property type="match status" value="1"/>
</dbReference>
<feature type="domain" description="RecX second three-helical" evidence="6">
    <location>
        <begin position="55"/>
        <end position="94"/>
    </location>
</feature>
<comment type="caution">
    <text evidence="9">The sequence shown here is derived from an EMBL/GenBank/DDBJ whole genome shotgun (WGS) entry which is preliminary data.</text>
</comment>
<dbReference type="Pfam" id="PF21982">
    <property type="entry name" value="RecX_HTH1"/>
    <property type="match status" value="1"/>
</dbReference>
<dbReference type="GO" id="GO:0005737">
    <property type="term" value="C:cytoplasm"/>
    <property type="evidence" value="ECO:0007669"/>
    <property type="project" value="UniProtKB-SubCell"/>
</dbReference>
<gene>
    <name evidence="5" type="primary">recX</name>
    <name evidence="9" type="ORF">CWI83_00460</name>
</gene>
<keyword evidence="4 5" id="KW-0963">Cytoplasm</keyword>
<reference evidence="9 10" key="1">
    <citation type="journal article" date="2011" name="Front. Microbiol.">
        <title>Genomic signatures of strain selection and enhancement in Bacillus atrophaeus var. globigii, a historical biowarfare simulant.</title>
        <authorList>
            <person name="Gibbons H.S."/>
            <person name="Broomall S.M."/>
            <person name="McNew L.A."/>
            <person name="Daligault H."/>
            <person name="Chapman C."/>
            <person name="Bruce D."/>
            <person name="Karavis M."/>
            <person name="Krepps M."/>
            <person name="McGregor P.A."/>
            <person name="Hong C."/>
            <person name="Park K.H."/>
            <person name="Akmal A."/>
            <person name="Feldman A."/>
            <person name="Lin J.S."/>
            <person name="Chang W.E."/>
            <person name="Higgs B.W."/>
            <person name="Demirev P."/>
            <person name="Lindquist J."/>
            <person name="Liem A."/>
            <person name="Fochler E."/>
            <person name="Read T.D."/>
            <person name="Tapia R."/>
            <person name="Johnson S."/>
            <person name="Bishop-Lilly K.A."/>
            <person name="Detter C."/>
            <person name="Han C."/>
            <person name="Sozhamannan S."/>
            <person name="Rosenzweig C.N."/>
            <person name="Skowronski E.W."/>
        </authorList>
    </citation>
    <scope>NUCLEOTIDE SEQUENCE [LARGE SCALE GENOMIC DNA]</scope>
    <source>
        <strain evidence="9 10">PIT1</strain>
    </source>
</reference>
<comment type="subcellular location">
    <subcellularLocation>
        <location evidence="1 5">Cytoplasm</location>
    </subcellularLocation>
</comment>
<dbReference type="Proteomes" id="UP000288279">
    <property type="component" value="Unassembled WGS sequence"/>
</dbReference>
<proteinExistence type="inferred from homology"/>
<name>A0A432ZMD5_9GAMM</name>
<evidence type="ECO:0000256" key="4">
    <source>
        <dbReference type="ARBA" id="ARBA00022490"/>
    </source>
</evidence>
<dbReference type="InterPro" id="IPR003783">
    <property type="entry name" value="Regulatory_RecX"/>
</dbReference>
<protein>
    <recommendedName>
        <fullName evidence="3 5">Regulatory protein RecX</fullName>
    </recommendedName>
</protein>
<sequence>MSDTTEQQARETVLRLLARREHSQLELRQKLRQRGFTQTQIEAALNYVGERGYQSDRRFAESWLRQSIAKGDGPTKIAAAAQHKGIRSELLNELLDELEPDWFQLCAERLFRKFGEQPPTDRKQRDKIIRHLLQRGFRYEQVQHALQLQSECSTD</sequence>
<dbReference type="EMBL" id="PIQG01000001">
    <property type="protein sequence ID" value="RUO79030.1"/>
    <property type="molecule type" value="Genomic_DNA"/>
</dbReference>
<dbReference type="InterPro" id="IPR053926">
    <property type="entry name" value="RecX_HTH_1st"/>
</dbReference>
<evidence type="ECO:0000313" key="9">
    <source>
        <dbReference type="EMBL" id="RUO79030.1"/>
    </source>
</evidence>
<evidence type="ECO:0000259" key="6">
    <source>
        <dbReference type="Pfam" id="PF02631"/>
    </source>
</evidence>